<reference evidence="2" key="1">
    <citation type="submission" date="2021-03" db="EMBL/GenBank/DDBJ databases">
        <title>Antimicrobial resistance genes in bacteria isolated from Japanese honey, and their potential for conferring macrolide and lincosamide resistance in the American foulbrood pathogen Paenibacillus larvae.</title>
        <authorList>
            <person name="Okamoto M."/>
            <person name="Kumagai M."/>
            <person name="Kanamori H."/>
            <person name="Takamatsu D."/>
        </authorList>
    </citation>
    <scope>NUCLEOTIDE SEQUENCE</scope>
    <source>
        <strain evidence="2">J2TS6</strain>
    </source>
</reference>
<dbReference type="InterPro" id="IPR003607">
    <property type="entry name" value="HD/PDEase_dom"/>
</dbReference>
<organism evidence="2 3">
    <name type="scientific">Paenibacillus albilobatus</name>
    <dbReference type="NCBI Taxonomy" id="2716884"/>
    <lineage>
        <taxon>Bacteria</taxon>
        <taxon>Bacillati</taxon>
        <taxon>Bacillota</taxon>
        <taxon>Bacilli</taxon>
        <taxon>Bacillales</taxon>
        <taxon>Paenibacillaceae</taxon>
        <taxon>Paenibacillus</taxon>
    </lineage>
</organism>
<protein>
    <submittedName>
        <fullName evidence="2">Phosphodiesterase</fullName>
    </submittedName>
</protein>
<dbReference type="PANTHER" id="PTHR43155:SF2">
    <property type="entry name" value="CYCLIC DI-GMP PHOSPHODIESTERASE PA4108"/>
    <property type="match status" value="1"/>
</dbReference>
<name>A0A920CAY4_9BACL</name>
<dbReference type="Gene3D" id="1.10.3210.10">
    <property type="entry name" value="Hypothetical protein af1432"/>
    <property type="match status" value="1"/>
</dbReference>
<keyword evidence="3" id="KW-1185">Reference proteome</keyword>
<dbReference type="SMART" id="SM00471">
    <property type="entry name" value="HDc"/>
    <property type="match status" value="1"/>
</dbReference>
<dbReference type="InterPro" id="IPR037522">
    <property type="entry name" value="HD_GYP_dom"/>
</dbReference>
<sequence>MRLVPVGRLQEGMRIGKKIFNDEGVVLLADGVELTPPLIRRLVELDIGYVHIEDELTEGIRIPEMLHEETRRQALQNIRKNFQRLSETSKIAKGYFHLGKDFTKVLEAILNDVSRQEQPMIMLMDMNTADHYLYKHSLNVCVYTLVLGIAFGYTEQQMTALGLGALLHDIGKTQIPQRVLAKPQKLTEEEYKVMQAHTEIGYKILKDEPNIPLLAAHCAFQHHERLNGSGYPRGVQGKDIHEYAQWVALADSYDAMTSHRVYRPAMLPHQAVEVLYTGSGTLYDQKKLELFRDKVAIYPPGLTVKLSTGETGVVSAIHPSTPHRPIVRVVGDAEGRSLKVPYELDLSRSLSVIITEVDSAAEPAISFEH</sequence>
<dbReference type="Proteomes" id="UP000679779">
    <property type="component" value="Unassembled WGS sequence"/>
</dbReference>
<dbReference type="Pfam" id="PF13487">
    <property type="entry name" value="HD_5"/>
    <property type="match status" value="1"/>
</dbReference>
<evidence type="ECO:0000313" key="3">
    <source>
        <dbReference type="Proteomes" id="UP000679779"/>
    </source>
</evidence>
<comment type="caution">
    <text evidence="2">The sequence shown here is derived from an EMBL/GenBank/DDBJ whole genome shotgun (WGS) entry which is preliminary data.</text>
</comment>
<dbReference type="PROSITE" id="PS51832">
    <property type="entry name" value="HD_GYP"/>
    <property type="match status" value="1"/>
</dbReference>
<dbReference type="PANTHER" id="PTHR43155">
    <property type="entry name" value="CYCLIC DI-GMP PHOSPHODIESTERASE PA4108-RELATED"/>
    <property type="match status" value="1"/>
</dbReference>
<accession>A0A920CAY4</accession>
<dbReference type="SUPFAM" id="SSF109604">
    <property type="entry name" value="HD-domain/PDEase-like"/>
    <property type="match status" value="1"/>
</dbReference>
<gene>
    <name evidence="2" type="ORF">J2TS6_25340</name>
</gene>
<dbReference type="EMBL" id="BORQ01000003">
    <property type="protein sequence ID" value="GIO31393.1"/>
    <property type="molecule type" value="Genomic_DNA"/>
</dbReference>
<dbReference type="AlphaFoldDB" id="A0A920CAY4"/>
<evidence type="ECO:0000313" key="2">
    <source>
        <dbReference type="EMBL" id="GIO31393.1"/>
    </source>
</evidence>
<dbReference type="CDD" id="cd00077">
    <property type="entry name" value="HDc"/>
    <property type="match status" value="1"/>
</dbReference>
<feature type="domain" description="HD-GYP" evidence="1">
    <location>
        <begin position="111"/>
        <end position="307"/>
    </location>
</feature>
<evidence type="ECO:0000259" key="1">
    <source>
        <dbReference type="PROSITE" id="PS51832"/>
    </source>
</evidence>
<proteinExistence type="predicted"/>